<dbReference type="PANTHER" id="PTHR46494">
    <property type="entry name" value="CORA FAMILY METAL ION TRANSPORTER (EUROFUNG)"/>
    <property type="match status" value="1"/>
</dbReference>
<evidence type="ECO:0000256" key="5">
    <source>
        <dbReference type="SAM" id="Coils"/>
    </source>
</evidence>
<name>A0A4U0XVS2_9PEZI</name>
<sequence length="423" mass="48296">MPRQARRSSYQQEEAQISILSMNRNRELMQDTPNLNKHPAESLAVHLQDISRLAESALIVVVQGYAPWLGTALEQAIPGYRAEISNKMYEENGPIQQPWSPYAGGRRRVHLASIMEYMANPVGATRDQSISLSALRTRVGVWVGFETQFAEELQPRPVIVLFFLKNTKRWFAGEIVNRLWRSPANCFHFLRLQIDPLYTFVSLYRAFTDWSFILDRLSREYHEAERNSEQRSLLVINRVRLLHRSVGKIVALREVLRSHSVAAARIQKYARTEVGEGRRDVKSQLADIEDEIKDYELAFATIREKFQNLLSLEFSTESVRTSQSVAVITALAFVFVPLSFSASVFGLNGVNVDAKWFGIACIPIVAVSLICTLSIGGIIRLWERNQSEQKELGLDEPPDVLPIVRYNVLTRQRNTRPSGREHE</sequence>
<evidence type="ECO:0000256" key="4">
    <source>
        <dbReference type="ARBA" id="ARBA00023136"/>
    </source>
</evidence>
<keyword evidence="4 6" id="KW-0472">Membrane</keyword>
<dbReference type="GO" id="GO:0005886">
    <property type="term" value="C:plasma membrane"/>
    <property type="evidence" value="ECO:0007669"/>
    <property type="project" value="UniProtKB-SubCell"/>
</dbReference>
<evidence type="ECO:0000313" key="7">
    <source>
        <dbReference type="EMBL" id="TKA80771.1"/>
    </source>
</evidence>
<dbReference type="GO" id="GO:0000287">
    <property type="term" value="F:magnesium ion binding"/>
    <property type="evidence" value="ECO:0007669"/>
    <property type="project" value="TreeGrafter"/>
</dbReference>
<dbReference type="GO" id="GO:0015087">
    <property type="term" value="F:cobalt ion transmembrane transporter activity"/>
    <property type="evidence" value="ECO:0007669"/>
    <property type="project" value="TreeGrafter"/>
</dbReference>
<dbReference type="GO" id="GO:0015095">
    <property type="term" value="F:magnesium ion transmembrane transporter activity"/>
    <property type="evidence" value="ECO:0007669"/>
    <property type="project" value="TreeGrafter"/>
</dbReference>
<dbReference type="PANTHER" id="PTHR46494:SF1">
    <property type="entry name" value="CORA FAMILY METAL ION TRANSPORTER (EUROFUNG)"/>
    <property type="match status" value="1"/>
</dbReference>
<dbReference type="AlphaFoldDB" id="A0A4U0XVS2"/>
<comment type="caution">
    <text evidence="7">The sequence shown here is derived from an EMBL/GenBank/DDBJ whole genome shotgun (WGS) entry which is preliminary data.</text>
</comment>
<keyword evidence="5" id="KW-0175">Coiled coil</keyword>
<dbReference type="InterPro" id="IPR002523">
    <property type="entry name" value="MgTranspt_CorA/ZnTranspt_ZntB"/>
</dbReference>
<gene>
    <name evidence="7" type="ORF">B0A49_00508</name>
</gene>
<evidence type="ECO:0000256" key="1">
    <source>
        <dbReference type="ARBA" id="ARBA00004651"/>
    </source>
</evidence>
<dbReference type="EMBL" id="NAJN01000047">
    <property type="protein sequence ID" value="TKA80771.1"/>
    <property type="molecule type" value="Genomic_DNA"/>
</dbReference>
<comment type="subcellular location">
    <subcellularLocation>
        <location evidence="1">Cell membrane</location>
        <topology evidence="1">Multi-pass membrane protein</topology>
    </subcellularLocation>
</comment>
<proteinExistence type="predicted"/>
<dbReference type="Proteomes" id="UP000308768">
    <property type="component" value="Unassembled WGS sequence"/>
</dbReference>
<dbReference type="GO" id="GO:0050897">
    <property type="term" value="F:cobalt ion binding"/>
    <property type="evidence" value="ECO:0007669"/>
    <property type="project" value="TreeGrafter"/>
</dbReference>
<evidence type="ECO:0000256" key="3">
    <source>
        <dbReference type="ARBA" id="ARBA00022989"/>
    </source>
</evidence>
<reference evidence="7 8" key="1">
    <citation type="submission" date="2017-03" db="EMBL/GenBank/DDBJ databases">
        <title>Genomes of endolithic fungi from Antarctica.</title>
        <authorList>
            <person name="Coleine C."/>
            <person name="Masonjones S."/>
            <person name="Stajich J.E."/>
        </authorList>
    </citation>
    <scope>NUCLEOTIDE SEQUENCE [LARGE SCALE GENOMIC DNA]</scope>
    <source>
        <strain evidence="7 8">CCFEE 5187</strain>
    </source>
</reference>
<feature type="transmembrane region" description="Helical" evidence="6">
    <location>
        <begin position="325"/>
        <end position="345"/>
    </location>
</feature>
<dbReference type="Gene3D" id="1.20.58.340">
    <property type="entry name" value="Magnesium transport protein CorA, transmembrane region"/>
    <property type="match status" value="1"/>
</dbReference>
<feature type="coiled-coil region" evidence="5">
    <location>
        <begin position="278"/>
        <end position="305"/>
    </location>
</feature>
<evidence type="ECO:0000313" key="8">
    <source>
        <dbReference type="Proteomes" id="UP000308768"/>
    </source>
</evidence>
<protein>
    <submittedName>
        <fullName evidence="7">Uncharacterized protein</fullName>
    </submittedName>
</protein>
<dbReference type="OrthoDB" id="3231000at2759"/>
<accession>A0A4U0XVS2</accession>
<evidence type="ECO:0000256" key="6">
    <source>
        <dbReference type="SAM" id="Phobius"/>
    </source>
</evidence>
<organism evidence="7 8">
    <name type="scientific">Cryomyces minteri</name>
    <dbReference type="NCBI Taxonomy" id="331657"/>
    <lineage>
        <taxon>Eukaryota</taxon>
        <taxon>Fungi</taxon>
        <taxon>Dikarya</taxon>
        <taxon>Ascomycota</taxon>
        <taxon>Pezizomycotina</taxon>
        <taxon>Dothideomycetes</taxon>
        <taxon>Dothideomycetes incertae sedis</taxon>
        <taxon>Cryomyces</taxon>
    </lineage>
</organism>
<dbReference type="STRING" id="331657.A0A4U0XVS2"/>
<keyword evidence="3 6" id="KW-1133">Transmembrane helix</keyword>
<feature type="transmembrane region" description="Helical" evidence="6">
    <location>
        <begin position="357"/>
        <end position="382"/>
    </location>
</feature>
<evidence type="ECO:0000256" key="2">
    <source>
        <dbReference type="ARBA" id="ARBA00022692"/>
    </source>
</evidence>
<keyword evidence="2 6" id="KW-0812">Transmembrane</keyword>
<dbReference type="Pfam" id="PF01544">
    <property type="entry name" value="CorA"/>
    <property type="match status" value="1"/>
</dbReference>
<dbReference type="SUPFAM" id="SSF144083">
    <property type="entry name" value="Magnesium transport protein CorA, transmembrane region"/>
    <property type="match status" value="1"/>
</dbReference>
<keyword evidence="8" id="KW-1185">Reference proteome</keyword>
<dbReference type="InterPro" id="IPR045863">
    <property type="entry name" value="CorA_TM1_TM2"/>
</dbReference>